<dbReference type="Gene3D" id="6.10.30.10">
    <property type="match status" value="1"/>
</dbReference>
<dbReference type="SUPFAM" id="SSF50249">
    <property type="entry name" value="Nucleic acid-binding proteins"/>
    <property type="match status" value="1"/>
</dbReference>
<reference evidence="3" key="1">
    <citation type="submission" date="2016-12" db="EMBL/GenBank/DDBJ databases">
        <title>Whole genome sequencing of Sphingomonas koreensis.</title>
        <authorList>
            <person name="Conlan S."/>
            <person name="Thomas P.J."/>
            <person name="Mullikin J."/>
            <person name="Palmore T.N."/>
            <person name="Frank K.M."/>
            <person name="Segre J.A."/>
        </authorList>
    </citation>
    <scope>NUCLEOTIDE SEQUENCE</scope>
    <source>
        <strain evidence="3">ABOJV</strain>
    </source>
</reference>
<gene>
    <name evidence="3" type="ORF">BRX40_00540</name>
    <name evidence="4" type="ORF">CA257_16630</name>
</gene>
<evidence type="ECO:0000313" key="6">
    <source>
        <dbReference type="Proteomes" id="UP000286681"/>
    </source>
</evidence>
<dbReference type="InterPro" id="IPR002878">
    <property type="entry name" value="ChsH2_C"/>
</dbReference>
<dbReference type="STRING" id="93064.BRX40_00540"/>
<keyword evidence="3" id="KW-0238">DNA-binding</keyword>
<dbReference type="EMBL" id="QQWO01000015">
    <property type="protein sequence ID" value="RSV00703.1"/>
    <property type="molecule type" value="Genomic_DNA"/>
</dbReference>
<protein>
    <submittedName>
        <fullName evidence="3">DNA-binding protein</fullName>
    </submittedName>
</protein>
<dbReference type="Proteomes" id="UP000185161">
    <property type="component" value="Chromosome"/>
</dbReference>
<feature type="domain" description="ChsH2 rubredoxin-like zinc ribbon" evidence="2">
    <location>
        <begin position="20"/>
        <end position="51"/>
    </location>
</feature>
<reference evidence="4 6" key="3">
    <citation type="submission" date="2018-07" db="EMBL/GenBank/DDBJ databases">
        <title>Genomic and Epidemiologic Investigation of an Indolent Hospital Outbreak.</title>
        <authorList>
            <person name="Johnson R.C."/>
            <person name="Deming C."/>
            <person name="Conlan S."/>
            <person name="Zellmer C.J."/>
            <person name="Michelin A.V."/>
            <person name="Lee-Lin S."/>
            <person name="Thomas P.J."/>
            <person name="Park M."/>
            <person name="Weingarten R.A."/>
            <person name="Less J."/>
            <person name="Dekker J.P."/>
            <person name="Frank K.M."/>
            <person name="Musser K.A."/>
            <person name="Mcquiston J.R."/>
            <person name="Henderson D.K."/>
            <person name="Lau A.F."/>
            <person name="Palmore T.N."/>
            <person name="Segre J.A."/>
        </authorList>
    </citation>
    <scope>NUCLEOTIDE SEQUENCE [LARGE SCALE GENOMIC DNA]</scope>
    <source>
        <strain evidence="4 6">SK-NIH.Env10_0317</strain>
    </source>
</reference>
<dbReference type="InterPro" id="IPR012340">
    <property type="entry name" value="NA-bd_OB-fold"/>
</dbReference>
<dbReference type="OrthoDB" id="7210118at2"/>
<dbReference type="Proteomes" id="UP000286681">
    <property type="component" value="Unassembled WGS sequence"/>
</dbReference>
<evidence type="ECO:0000313" key="5">
    <source>
        <dbReference type="Proteomes" id="UP000185161"/>
    </source>
</evidence>
<accession>A0A1L6J5F5</accession>
<dbReference type="AlphaFoldDB" id="A0A1L6J5F5"/>
<dbReference type="GO" id="GO:0003677">
    <property type="term" value="F:DNA binding"/>
    <property type="evidence" value="ECO:0007669"/>
    <property type="project" value="UniProtKB-KW"/>
</dbReference>
<feature type="domain" description="ChsH2 C-terminal OB-fold" evidence="1">
    <location>
        <begin position="59"/>
        <end position="122"/>
    </location>
</feature>
<evidence type="ECO:0000259" key="1">
    <source>
        <dbReference type="Pfam" id="PF01796"/>
    </source>
</evidence>
<dbReference type="Pfam" id="PF01796">
    <property type="entry name" value="OB_ChsH2_C"/>
    <property type="match status" value="1"/>
</dbReference>
<dbReference type="PANTHER" id="PTHR34075:SF5">
    <property type="entry name" value="BLR3430 PROTEIN"/>
    <property type="match status" value="1"/>
</dbReference>
<name>A0A1L6J5F5_9SPHN</name>
<dbReference type="KEGG" id="skr:BRX40_00540"/>
<proteinExistence type="predicted"/>
<reference evidence="5" key="2">
    <citation type="submission" date="2016-12" db="EMBL/GenBank/DDBJ databases">
        <title>Whole genome sequencing of Sphingomonas sp. ABOJV.</title>
        <authorList>
            <person name="Conlan S."/>
            <person name="Thomas P.J."/>
            <person name="Mullikin J."/>
            <person name="Palmore T.N."/>
            <person name="Frank K.M."/>
            <person name="Segre J.A."/>
        </authorList>
    </citation>
    <scope>NUCLEOTIDE SEQUENCE [LARGE SCALE GENOMIC DNA]</scope>
    <source>
        <strain evidence="5">ABOJV</strain>
    </source>
</reference>
<dbReference type="InterPro" id="IPR052513">
    <property type="entry name" value="Thioester_dehydratase-like"/>
</dbReference>
<organism evidence="3 5">
    <name type="scientific">Sphingomonas koreensis</name>
    <dbReference type="NCBI Taxonomy" id="93064"/>
    <lineage>
        <taxon>Bacteria</taxon>
        <taxon>Pseudomonadati</taxon>
        <taxon>Pseudomonadota</taxon>
        <taxon>Alphaproteobacteria</taxon>
        <taxon>Sphingomonadales</taxon>
        <taxon>Sphingomonadaceae</taxon>
        <taxon>Sphingomonas</taxon>
    </lineage>
</organism>
<dbReference type="InterPro" id="IPR022002">
    <property type="entry name" value="ChsH2_Znr"/>
</dbReference>
<dbReference type="EMBL" id="CP018820">
    <property type="protein sequence ID" value="APR51118.1"/>
    <property type="molecule type" value="Genomic_DNA"/>
</dbReference>
<dbReference type="GeneID" id="44131043"/>
<keyword evidence="5" id="KW-1185">Reference proteome</keyword>
<dbReference type="PANTHER" id="PTHR34075">
    <property type="entry name" value="BLR3430 PROTEIN"/>
    <property type="match status" value="1"/>
</dbReference>
<evidence type="ECO:0000313" key="4">
    <source>
        <dbReference type="EMBL" id="RSV00703.1"/>
    </source>
</evidence>
<dbReference type="Pfam" id="PF12172">
    <property type="entry name" value="zf-ChsH2"/>
    <property type="match status" value="1"/>
</dbReference>
<sequence>MGAGYQRMLPRLDDLNRFYWTSGEDGVLRMLRCQDCSFWVHPPQPVCPKCLTKHLAPEPLSGRGTVFSYTVNEKAWGPGLEVPYVIGVVRLDEQDGLQLTTNICGIASDQVHIGMRVRVTFDHDEDIWLPMFEPEAIRNAA</sequence>
<evidence type="ECO:0000313" key="3">
    <source>
        <dbReference type="EMBL" id="APR51118.1"/>
    </source>
</evidence>
<dbReference type="RefSeq" id="WP_066580676.1">
    <property type="nucleotide sequence ID" value="NZ_CP018820.1"/>
</dbReference>
<evidence type="ECO:0000259" key="2">
    <source>
        <dbReference type="Pfam" id="PF12172"/>
    </source>
</evidence>